<name>A0A7X4RVD7_9VIBR</name>
<protein>
    <submittedName>
        <fullName evidence="2">Cupin domain-containing protein</fullName>
    </submittedName>
</protein>
<evidence type="ECO:0000313" key="2">
    <source>
        <dbReference type="EMBL" id="MZI94044.1"/>
    </source>
</evidence>
<evidence type="ECO:0000313" key="3">
    <source>
        <dbReference type="Proteomes" id="UP000462621"/>
    </source>
</evidence>
<dbReference type="Proteomes" id="UP000462621">
    <property type="component" value="Unassembled WGS sequence"/>
</dbReference>
<dbReference type="Pfam" id="PF07883">
    <property type="entry name" value="Cupin_2"/>
    <property type="match status" value="1"/>
</dbReference>
<gene>
    <name evidence="2" type="ORF">F9817_12655</name>
</gene>
<dbReference type="InterPro" id="IPR013096">
    <property type="entry name" value="Cupin_2"/>
</dbReference>
<reference evidence="2 3" key="1">
    <citation type="submission" date="2019-10" db="EMBL/GenBank/DDBJ databases">
        <title>Vibrio sp. nov. isolated from a shrimp pond.</title>
        <authorList>
            <person name="Gomez-Gil B."/>
            <person name="Enciso-Ibarra J."/>
            <person name="Enciso-Ibarra K."/>
            <person name="Bolan-Mejia C."/>
        </authorList>
    </citation>
    <scope>NUCLEOTIDE SEQUENCE [LARGE SCALE GENOMIC DNA]</scope>
    <source>
        <strain evidence="2 3">CAIM 722</strain>
    </source>
</reference>
<dbReference type="PANTHER" id="PTHR43698">
    <property type="entry name" value="RIBD C-TERMINAL DOMAIN CONTAINING PROTEIN"/>
    <property type="match status" value="1"/>
</dbReference>
<dbReference type="EMBL" id="WEKT01000022">
    <property type="protein sequence ID" value="MZI94044.1"/>
    <property type="molecule type" value="Genomic_DNA"/>
</dbReference>
<dbReference type="PANTHER" id="PTHR43698:SF1">
    <property type="entry name" value="BLL4564 PROTEIN"/>
    <property type="match status" value="1"/>
</dbReference>
<dbReference type="Gene3D" id="2.60.120.10">
    <property type="entry name" value="Jelly Rolls"/>
    <property type="match status" value="1"/>
</dbReference>
<keyword evidence="3" id="KW-1185">Reference proteome</keyword>
<dbReference type="SUPFAM" id="SSF51182">
    <property type="entry name" value="RmlC-like cupins"/>
    <property type="match status" value="1"/>
</dbReference>
<organism evidence="2 3">
    <name type="scientific">Vibrio eleionomae</name>
    <dbReference type="NCBI Taxonomy" id="2653505"/>
    <lineage>
        <taxon>Bacteria</taxon>
        <taxon>Pseudomonadati</taxon>
        <taxon>Pseudomonadota</taxon>
        <taxon>Gammaproteobacteria</taxon>
        <taxon>Vibrionales</taxon>
        <taxon>Vibrionaceae</taxon>
        <taxon>Vibrio</taxon>
    </lineage>
</organism>
<accession>A0A7X4RVD7</accession>
<dbReference type="InterPro" id="IPR011051">
    <property type="entry name" value="RmlC_Cupin_sf"/>
</dbReference>
<dbReference type="AlphaFoldDB" id="A0A7X4RVD7"/>
<evidence type="ECO:0000259" key="1">
    <source>
        <dbReference type="Pfam" id="PF07883"/>
    </source>
</evidence>
<sequence length="178" mass="19563">MRHLTKGRWATSLLTVSVLIITRVLIITTLTINNAVASQQVYRGVNQAEFDGSTQYFSGKVHVKMAFPSNDIAHYSGAYVTFAKGARTAWHSHPAGQHMIVTAGTAITVTRDSTVLTFHPGEAVWCPPGIDHWHGATTKEPMTHFVVTAANAQGKNVFWKEQVADDDYAKANRLSLEQ</sequence>
<dbReference type="CDD" id="cd02233">
    <property type="entry name" value="cupin_HNL-like"/>
    <property type="match status" value="1"/>
</dbReference>
<dbReference type="InterPro" id="IPR014710">
    <property type="entry name" value="RmlC-like_jellyroll"/>
</dbReference>
<feature type="domain" description="Cupin type-2" evidence="1">
    <location>
        <begin position="79"/>
        <end position="147"/>
    </location>
</feature>
<dbReference type="RefSeq" id="WP_161156074.1">
    <property type="nucleotide sequence ID" value="NZ_WEKT01000022.1"/>
</dbReference>
<comment type="caution">
    <text evidence="2">The sequence shown here is derived from an EMBL/GenBank/DDBJ whole genome shotgun (WGS) entry which is preliminary data.</text>
</comment>
<proteinExistence type="predicted"/>
<dbReference type="InterPro" id="IPR047263">
    <property type="entry name" value="HNL-like_cupin"/>
</dbReference>